<name>A0A7J6U3X6_PEROL</name>
<sequence>MYFVDVDRCEFSAVDDPAKGDGGNGDDSLDGGANYNFLDPTGSYRLHMENPYNRAVARQCLRRWQIIQDSISFPDTFYEIRHDGVSLSSFELDEENVWQLPNAGMLTYTAVYWFLVDSSCAWKCLQPQ</sequence>
<evidence type="ECO:0000313" key="2">
    <source>
        <dbReference type="Proteomes" id="UP000574390"/>
    </source>
</evidence>
<evidence type="ECO:0000313" key="1">
    <source>
        <dbReference type="EMBL" id="KAF4751520.1"/>
    </source>
</evidence>
<organism evidence="1 2">
    <name type="scientific">Perkinsus olseni</name>
    <name type="common">Perkinsus atlanticus</name>
    <dbReference type="NCBI Taxonomy" id="32597"/>
    <lineage>
        <taxon>Eukaryota</taxon>
        <taxon>Sar</taxon>
        <taxon>Alveolata</taxon>
        <taxon>Perkinsozoa</taxon>
        <taxon>Perkinsea</taxon>
        <taxon>Perkinsida</taxon>
        <taxon>Perkinsidae</taxon>
        <taxon>Perkinsus</taxon>
    </lineage>
</organism>
<dbReference type="EMBL" id="JABANM010003062">
    <property type="protein sequence ID" value="KAF4751520.1"/>
    <property type="molecule type" value="Genomic_DNA"/>
</dbReference>
<proteinExistence type="predicted"/>
<comment type="caution">
    <text evidence="1">The sequence shown here is derived from an EMBL/GenBank/DDBJ whole genome shotgun (WGS) entry which is preliminary data.</text>
</comment>
<dbReference type="AlphaFoldDB" id="A0A7J6U3X6"/>
<feature type="non-terminal residue" evidence="1">
    <location>
        <position position="1"/>
    </location>
</feature>
<accession>A0A7J6U3X6</accession>
<gene>
    <name evidence="1" type="ORF">FOZ62_017751</name>
</gene>
<protein>
    <submittedName>
        <fullName evidence="1">Uncharacterized protein</fullName>
    </submittedName>
</protein>
<reference evidence="1 2" key="1">
    <citation type="submission" date="2020-04" db="EMBL/GenBank/DDBJ databases">
        <title>Perkinsus olseni comparative genomics.</title>
        <authorList>
            <person name="Bogema D.R."/>
        </authorList>
    </citation>
    <scope>NUCLEOTIDE SEQUENCE [LARGE SCALE GENOMIC DNA]</scope>
    <source>
        <strain evidence="1">ATCC PRA-205</strain>
    </source>
</reference>
<dbReference type="Proteomes" id="UP000574390">
    <property type="component" value="Unassembled WGS sequence"/>
</dbReference>